<feature type="compositionally biased region" description="Polar residues" evidence="3">
    <location>
        <begin position="10"/>
        <end position="21"/>
    </location>
</feature>
<dbReference type="Proteomes" id="UP000218377">
    <property type="component" value="Unassembled WGS sequence"/>
</dbReference>
<dbReference type="InterPro" id="IPR041484">
    <property type="entry name" value="TetR_C_25"/>
</dbReference>
<feature type="domain" description="HTH tetR-type" evidence="4">
    <location>
        <begin position="34"/>
        <end position="94"/>
    </location>
</feature>
<gene>
    <name evidence="5" type="ORF">CIK79_06310</name>
</gene>
<dbReference type="PANTHER" id="PTHR30055:SF226">
    <property type="entry name" value="HTH-TYPE TRANSCRIPTIONAL REGULATOR PKSA"/>
    <property type="match status" value="1"/>
</dbReference>
<organism evidence="5 6">
    <name type="scientific">Brevibacterium aurantiacum</name>
    <dbReference type="NCBI Taxonomy" id="273384"/>
    <lineage>
        <taxon>Bacteria</taxon>
        <taxon>Bacillati</taxon>
        <taxon>Actinomycetota</taxon>
        <taxon>Actinomycetes</taxon>
        <taxon>Micrococcales</taxon>
        <taxon>Brevibacteriaceae</taxon>
        <taxon>Brevibacterium</taxon>
    </lineage>
</organism>
<dbReference type="Pfam" id="PF17933">
    <property type="entry name" value="TetR_C_25"/>
    <property type="match status" value="1"/>
</dbReference>
<dbReference type="RefSeq" id="WP_096157667.1">
    <property type="nucleotide sequence ID" value="NZ_JABUXX010000006.1"/>
</dbReference>
<dbReference type="AlphaFoldDB" id="A0A2A3X348"/>
<dbReference type="Pfam" id="PF00440">
    <property type="entry name" value="TetR_N"/>
    <property type="match status" value="1"/>
</dbReference>
<name>A0A2A3X348_BREAU</name>
<dbReference type="InterPro" id="IPR009057">
    <property type="entry name" value="Homeodomain-like_sf"/>
</dbReference>
<dbReference type="GO" id="GO:0003700">
    <property type="term" value="F:DNA-binding transcription factor activity"/>
    <property type="evidence" value="ECO:0007669"/>
    <property type="project" value="TreeGrafter"/>
</dbReference>
<evidence type="ECO:0000256" key="1">
    <source>
        <dbReference type="ARBA" id="ARBA00023125"/>
    </source>
</evidence>
<evidence type="ECO:0000256" key="3">
    <source>
        <dbReference type="SAM" id="MobiDB-lite"/>
    </source>
</evidence>
<protein>
    <submittedName>
        <fullName evidence="5">TetR family transcriptional regulator</fullName>
    </submittedName>
</protein>
<dbReference type="InterPro" id="IPR050109">
    <property type="entry name" value="HTH-type_TetR-like_transc_reg"/>
</dbReference>
<dbReference type="SUPFAM" id="SSF46689">
    <property type="entry name" value="Homeodomain-like"/>
    <property type="match status" value="1"/>
</dbReference>
<dbReference type="GO" id="GO:0000976">
    <property type="term" value="F:transcription cis-regulatory region binding"/>
    <property type="evidence" value="ECO:0007669"/>
    <property type="project" value="TreeGrafter"/>
</dbReference>
<dbReference type="PRINTS" id="PR00455">
    <property type="entry name" value="HTHTETR"/>
</dbReference>
<evidence type="ECO:0000259" key="4">
    <source>
        <dbReference type="PROSITE" id="PS50977"/>
    </source>
</evidence>
<reference evidence="5 6" key="1">
    <citation type="journal article" date="2017" name="Elife">
        <title>Extensive horizontal gene transfer in cheese-associated bacteria.</title>
        <authorList>
            <person name="Bonham K.S."/>
            <person name="Wolfe B.E."/>
            <person name="Dutton R.J."/>
        </authorList>
    </citation>
    <scope>NUCLEOTIDE SEQUENCE [LARGE SCALE GENOMIC DNA]</scope>
    <source>
        <strain evidence="5 6">JB5</strain>
    </source>
</reference>
<evidence type="ECO:0000256" key="2">
    <source>
        <dbReference type="PROSITE-ProRule" id="PRU00335"/>
    </source>
</evidence>
<evidence type="ECO:0000313" key="5">
    <source>
        <dbReference type="EMBL" id="PCC17937.1"/>
    </source>
</evidence>
<dbReference type="EMBL" id="NRGX01000001">
    <property type="protein sequence ID" value="PCC17937.1"/>
    <property type="molecule type" value="Genomic_DNA"/>
</dbReference>
<sequence>MRSTHDDSTPQKPGTTKNQGTAGAKPTRSPNSSPETAEKILTAAVREFSEHGFTKSTIRSIASAAGVSPGLVIHHFGSKEGLRTACDDHVFAAIAESKAQNAEYAVHAMQMIFDDPDMSTKIDYLMKSLLDPSEHGQRYFEHYVDLVEDYISHGFAGYAFRQSDDPRGQAATIATLALSPSILAQRLQTSLGTNSTAETMTRLAPHLLDLYLNGVLSATPEGQPDPSQPDRADTGPVPDAARPDRADIDSDPTDPSGGNQS</sequence>
<feature type="region of interest" description="Disordered" evidence="3">
    <location>
        <begin position="216"/>
        <end position="261"/>
    </location>
</feature>
<keyword evidence="1 2" id="KW-0238">DNA-binding</keyword>
<dbReference type="InterPro" id="IPR001647">
    <property type="entry name" value="HTH_TetR"/>
</dbReference>
<accession>A0A2A3X348</accession>
<dbReference type="PROSITE" id="PS50977">
    <property type="entry name" value="HTH_TETR_2"/>
    <property type="match status" value="1"/>
</dbReference>
<dbReference type="Gene3D" id="1.10.357.10">
    <property type="entry name" value="Tetracycline Repressor, domain 2"/>
    <property type="match status" value="1"/>
</dbReference>
<feature type="DNA-binding region" description="H-T-H motif" evidence="2">
    <location>
        <begin position="57"/>
        <end position="76"/>
    </location>
</feature>
<dbReference type="PANTHER" id="PTHR30055">
    <property type="entry name" value="HTH-TYPE TRANSCRIPTIONAL REGULATOR RUTR"/>
    <property type="match status" value="1"/>
</dbReference>
<comment type="caution">
    <text evidence="5">The sequence shown here is derived from an EMBL/GenBank/DDBJ whole genome shotgun (WGS) entry which is preliminary data.</text>
</comment>
<feature type="region of interest" description="Disordered" evidence="3">
    <location>
        <begin position="1"/>
        <end position="36"/>
    </location>
</feature>
<evidence type="ECO:0000313" key="6">
    <source>
        <dbReference type="Proteomes" id="UP000218377"/>
    </source>
</evidence>
<proteinExistence type="predicted"/>